<evidence type="ECO:0000256" key="10">
    <source>
        <dbReference type="RuleBase" id="RU361115"/>
    </source>
</evidence>
<feature type="transmembrane region" description="Helical" evidence="10">
    <location>
        <begin position="168"/>
        <end position="185"/>
    </location>
</feature>
<evidence type="ECO:0000256" key="8">
    <source>
        <dbReference type="ARBA" id="ARBA00023136"/>
    </source>
</evidence>
<keyword evidence="9 10" id="KW-0275">Fatty acid biosynthesis</keyword>
<evidence type="ECO:0000256" key="5">
    <source>
        <dbReference type="ARBA" id="ARBA00022832"/>
    </source>
</evidence>
<feature type="transmembrane region" description="Helical" evidence="10">
    <location>
        <begin position="43"/>
        <end position="61"/>
    </location>
</feature>
<evidence type="ECO:0000256" key="6">
    <source>
        <dbReference type="ARBA" id="ARBA00022989"/>
    </source>
</evidence>
<dbReference type="AlphaFoldDB" id="A0AAN8RYV1"/>
<dbReference type="Proteomes" id="UP001372834">
    <property type="component" value="Unassembled WGS sequence"/>
</dbReference>
<keyword evidence="6 10" id="KW-1133">Transmembrane helix</keyword>
<feature type="transmembrane region" description="Helical" evidence="10">
    <location>
        <begin position="256"/>
        <end position="276"/>
    </location>
</feature>
<dbReference type="GO" id="GO:0005789">
    <property type="term" value="C:endoplasmic reticulum membrane"/>
    <property type="evidence" value="ECO:0007669"/>
    <property type="project" value="TreeGrafter"/>
</dbReference>
<evidence type="ECO:0000313" key="13">
    <source>
        <dbReference type="Proteomes" id="UP001372834"/>
    </source>
</evidence>
<dbReference type="EC" id="2.3.1.199" evidence="10"/>
<evidence type="ECO:0000256" key="9">
    <source>
        <dbReference type="ARBA" id="ARBA00023160"/>
    </source>
</evidence>
<feature type="compositionally biased region" description="Polar residues" evidence="11">
    <location>
        <begin position="308"/>
        <end position="320"/>
    </location>
</feature>
<comment type="caution">
    <text evidence="12">The sequence shown here is derived from an EMBL/GenBank/DDBJ whole genome shotgun (WGS) entry which is preliminary data.</text>
</comment>
<dbReference type="Pfam" id="PF01151">
    <property type="entry name" value="ELO"/>
    <property type="match status" value="1"/>
</dbReference>
<name>A0AAN8RYV1_POLSC</name>
<feature type="region of interest" description="Disordered" evidence="11">
    <location>
        <begin position="308"/>
        <end position="350"/>
    </location>
</feature>
<keyword evidence="2 10" id="KW-0444">Lipid biosynthesis</keyword>
<dbReference type="GO" id="GO:0019367">
    <property type="term" value="P:fatty acid elongation, saturated fatty acid"/>
    <property type="evidence" value="ECO:0007669"/>
    <property type="project" value="TreeGrafter"/>
</dbReference>
<accession>A0AAN8RYV1</accession>
<feature type="compositionally biased region" description="Basic and acidic residues" evidence="11">
    <location>
        <begin position="322"/>
        <end position="340"/>
    </location>
</feature>
<evidence type="ECO:0000256" key="2">
    <source>
        <dbReference type="ARBA" id="ARBA00022516"/>
    </source>
</evidence>
<keyword evidence="4 10" id="KW-0812">Transmembrane</keyword>
<dbReference type="InterPro" id="IPR002076">
    <property type="entry name" value="ELO_fam"/>
</dbReference>
<comment type="similarity">
    <text evidence="10">Belongs to the ELO family.</text>
</comment>
<proteinExistence type="inferred from homology"/>
<evidence type="ECO:0000256" key="7">
    <source>
        <dbReference type="ARBA" id="ARBA00023098"/>
    </source>
</evidence>
<dbReference type="PANTHER" id="PTHR11157:SF126">
    <property type="entry name" value="ELONGATION OF VERY LONG CHAIN FATTY ACIDS PROTEIN"/>
    <property type="match status" value="1"/>
</dbReference>
<sequence>MNVTRFDYFCNIYKYYEERLNNFLKFYLGETDPRTSQWLFTKSPIPLLVVFILYYIIAFFGPKIMKNRRPLEMRMVLMIYNISQIWLSSFIMKEITISSYQVGFSFTCQQVDVSMNPAAVRVEINLCLHILQMASSSWWYHISKYVDLLDTVFFVLRKKSRQMSFLHLFHHSTMLFNSYLGMSYIPGGQAIVSTFLNSFVHVIMYWYYLLSAVGPRFHKFLWWKKYLTILQLTQFITVLAHVFLGSFSGCKVPQWLKLYVIFYVSVLIVLFINFYLSSYKKMTLLKAMGYVCFQNHLKKIPVESNDTFMESNDRSASVRTTPEVKNEAGPEEKTKREVGKPKSPFTVVNRNVQTSDTVEQQLGERVPDKDKDI</sequence>
<comment type="catalytic activity">
    <reaction evidence="10">
        <text>a very-long-chain acyl-CoA + malonyl-CoA + H(+) = a very-long-chain 3-oxoacyl-CoA + CO2 + CoA</text>
        <dbReference type="Rhea" id="RHEA:32727"/>
        <dbReference type="ChEBI" id="CHEBI:15378"/>
        <dbReference type="ChEBI" id="CHEBI:16526"/>
        <dbReference type="ChEBI" id="CHEBI:57287"/>
        <dbReference type="ChEBI" id="CHEBI:57384"/>
        <dbReference type="ChEBI" id="CHEBI:90725"/>
        <dbReference type="ChEBI" id="CHEBI:90736"/>
        <dbReference type="EC" id="2.3.1.199"/>
    </reaction>
</comment>
<dbReference type="GO" id="GO:0009922">
    <property type="term" value="F:fatty acid elongase activity"/>
    <property type="evidence" value="ECO:0007669"/>
    <property type="project" value="UniProtKB-EC"/>
</dbReference>
<dbReference type="GO" id="GO:0034626">
    <property type="term" value="P:fatty acid elongation, polyunsaturated fatty acid"/>
    <property type="evidence" value="ECO:0007669"/>
    <property type="project" value="TreeGrafter"/>
</dbReference>
<keyword evidence="8 10" id="KW-0472">Membrane</keyword>
<gene>
    <name evidence="12" type="ORF">RUM43_014482</name>
</gene>
<feature type="transmembrane region" description="Helical" evidence="10">
    <location>
        <begin position="191"/>
        <end position="214"/>
    </location>
</feature>
<evidence type="ECO:0000313" key="12">
    <source>
        <dbReference type="EMBL" id="KAK6617473.1"/>
    </source>
</evidence>
<evidence type="ECO:0000256" key="11">
    <source>
        <dbReference type="SAM" id="MobiDB-lite"/>
    </source>
</evidence>
<dbReference type="GO" id="GO:0034625">
    <property type="term" value="P:fatty acid elongation, monounsaturated fatty acid"/>
    <property type="evidence" value="ECO:0007669"/>
    <property type="project" value="TreeGrafter"/>
</dbReference>
<dbReference type="PANTHER" id="PTHR11157">
    <property type="entry name" value="FATTY ACID ACYL TRANSFERASE-RELATED"/>
    <property type="match status" value="1"/>
</dbReference>
<protein>
    <recommendedName>
        <fullName evidence="10">Elongation of very long chain fatty acids protein</fullName>
        <ecNumber evidence="10">2.3.1.199</ecNumber>
    </recommendedName>
    <alternativeName>
        <fullName evidence="10">Very-long-chain 3-oxoacyl-CoA synthase</fullName>
    </alternativeName>
</protein>
<organism evidence="12 13">
    <name type="scientific">Polyplax serrata</name>
    <name type="common">Common mouse louse</name>
    <dbReference type="NCBI Taxonomy" id="468196"/>
    <lineage>
        <taxon>Eukaryota</taxon>
        <taxon>Metazoa</taxon>
        <taxon>Ecdysozoa</taxon>
        <taxon>Arthropoda</taxon>
        <taxon>Hexapoda</taxon>
        <taxon>Insecta</taxon>
        <taxon>Pterygota</taxon>
        <taxon>Neoptera</taxon>
        <taxon>Paraneoptera</taxon>
        <taxon>Psocodea</taxon>
        <taxon>Troctomorpha</taxon>
        <taxon>Phthiraptera</taxon>
        <taxon>Anoplura</taxon>
        <taxon>Polyplacidae</taxon>
        <taxon>Polyplax</taxon>
    </lineage>
</organism>
<dbReference type="EMBL" id="JAWJWE010000044">
    <property type="protein sequence ID" value="KAK6617473.1"/>
    <property type="molecule type" value="Genomic_DNA"/>
</dbReference>
<evidence type="ECO:0000256" key="4">
    <source>
        <dbReference type="ARBA" id="ARBA00022692"/>
    </source>
</evidence>
<evidence type="ECO:0000256" key="3">
    <source>
        <dbReference type="ARBA" id="ARBA00022679"/>
    </source>
</evidence>
<keyword evidence="3 10" id="KW-0808">Transferase</keyword>
<feature type="transmembrane region" description="Helical" evidence="10">
    <location>
        <begin position="226"/>
        <end position="244"/>
    </location>
</feature>
<dbReference type="GO" id="GO:0030148">
    <property type="term" value="P:sphingolipid biosynthetic process"/>
    <property type="evidence" value="ECO:0007669"/>
    <property type="project" value="TreeGrafter"/>
</dbReference>
<reference evidence="12 13" key="1">
    <citation type="submission" date="2023-10" db="EMBL/GenBank/DDBJ databases">
        <title>Genomes of two closely related lineages of the louse Polyplax serrata with different host specificities.</title>
        <authorList>
            <person name="Martinu J."/>
            <person name="Tarabai H."/>
            <person name="Stefka J."/>
            <person name="Hypsa V."/>
        </authorList>
    </citation>
    <scope>NUCLEOTIDE SEQUENCE [LARGE SCALE GENOMIC DNA]</scope>
    <source>
        <strain evidence="12">HR10_N</strain>
    </source>
</reference>
<dbReference type="GO" id="GO:0042761">
    <property type="term" value="P:very long-chain fatty acid biosynthetic process"/>
    <property type="evidence" value="ECO:0007669"/>
    <property type="project" value="TreeGrafter"/>
</dbReference>
<comment type="subcellular location">
    <subcellularLocation>
        <location evidence="1">Membrane</location>
        <topology evidence="1">Multi-pass membrane protein</topology>
    </subcellularLocation>
</comment>
<keyword evidence="7 10" id="KW-0443">Lipid metabolism</keyword>
<evidence type="ECO:0000256" key="1">
    <source>
        <dbReference type="ARBA" id="ARBA00004141"/>
    </source>
</evidence>
<keyword evidence="5 10" id="KW-0276">Fatty acid metabolism</keyword>